<dbReference type="EMBL" id="CM024789">
    <property type="protein sequence ID" value="KAG8014636.1"/>
    <property type="molecule type" value="Genomic_DNA"/>
</dbReference>
<comment type="caution">
    <text evidence="1">The sequence shown here is derived from an EMBL/GenBank/DDBJ whole genome shotgun (WGS) entry which is preliminary data.</text>
</comment>
<proteinExistence type="predicted"/>
<evidence type="ECO:0000313" key="2">
    <source>
        <dbReference type="Proteomes" id="UP000805704"/>
    </source>
</evidence>
<dbReference type="Proteomes" id="UP000805704">
    <property type="component" value="Chromosome 1"/>
</dbReference>
<keyword evidence="2" id="KW-1185">Reference proteome</keyword>
<gene>
    <name evidence="1" type="primary">GPANK1</name>
    <name evidence="1" type="ORF">GBF38_003209</name>
</gene>
<accession>A0ACB7FK22</accession>
<reference evidence="1" key="1">
    <citation type="submission" date="2020-04" db="EMBL/GenBank/DDBJ databases">
        <title>A chromosome-scale assembly and high-density genetic map of the yellow drum (Nibea albiflora) genome.</title>
        <authorList>
            <person name="Xu D."/>
            <person name="Zhang W."/>
            <person name="Chen R."/>
            <person name="Tan P."/>
            <person name="Wang L."/>
            <person name="Song H."/>
            <person name="Tian L."/>
            <person name="Zhu Q."/>
            <person name="Wang B."/>
        </authorList>
    </citation>
    <scope>NUCLEOTIDE SEQUENCE</scope>
    <source>
        <strain evidence="1">ZJHYS-2018</strain>
    </source>
</reference>
<protein>
    <submittedName>
        <fullName evidence="1">G patch domain and ankyrin repeat-containing protein 1</fullName>
    </submittedName>
</protein>
<sequence>MAALGFTPASGQDVFSIDTVQQSSSTTGCVLSGKEARHFYENLMKDDKARKKDHGRGHKNKQRSRESSRRARQTRSGGHESEGSQRRDTSISESSMQLLGLRLLRCAHEGDVSGLKDLLSKGADINFQDTYFWTAVMCASWSGQRAAVRLLLQREAAWVGVVDMQGRDAKDLALEAGHSDILEEFESYGESTQSDIPSDNSAAQRQWCDVCRSEYSGGLSSHLSSTLHQFSLQHPPPSPYYCLPPSSNSYKMMVRCGWKPGTGLGPEGEGTKQPVSTVLKRDQKGLGYGEMKRAKVTHFQARDHDAVKPPSKEKEKGGGKGQRKEESRRKEQKDKNWERDFRASFYL</sequence>
<organism evidence="1 2">
    <name type="scientific">Nibea albiflora</name>
    <name type="common">Yellow drum</name>
    <name type="synonym">Corvina albiflora</name>
    <dbReference type="NCBI Taxonomy" id="240163"/>
    <lineage>
        <taxon>Eukaryota</taxon>
        <taxon>Metazoa</taxon>
        <taxon>Chordata</taxon>
        <taxon>Craniata</taxon>
        <taxon>Vertebrata</taxon>
        <taxon>Euteleostomi</taxon>
        <taxon>Actinopterygii</taxon>
        <taxon>Neopterygii</taxon>
        <taxon>Teleostei</taxon>
        <taxon>Neoteleostei</taxon>
        <taxon>Acanthomorphata</taxon>
        <taxon>Eupercaria</taxon>
        <taxon>Sciaenidae</taxon>
        <taxon>Nibea</taxon>
    </lineage>
</organism>
<evidence type="ECO:0000313" key="1">
    <source>
        <dbReference type="EMBL" id="KAG8014636.1"/>
    </source>
</evidence>
<name>A0ACB7FK22_NIBAL</name>